<keyword evidence="4" id="KW-0862">Zinc</keyword>
<feature type="domain" description="KRAB" evidence="7">
    <location>
        <begin position="9"/>
        <end position="76"/>
    </location>
</feature>
<feature type="domain" description="C2H2-type" evidence="6">
    <location>
        <begin position="126"/>
        <end position="158"/>
    </location>
</feature>
<dbReference type="InterPro" id="IPR036051">
    <property type="entry name" value="KRAB_dom_sf"/>
</dbReference>
<dbReference type="GO" id="GO:0008270">
    <property type="term" value="F:zinc ion binding"/>
    <property type="evidence" value="ECO:0007669"/>
    <property type="project" value="UniProtKB-KW"/>
</dbReference>
<keyword evidence="9" id="KW-1185">Reference proteome</keyword>
<evidence type="ECO:0000256" key="4">
    <source>
        <dbReference type="ARBA" id="ARBA00022833"/>
    </source>
</evidence>
<dbReference type="PANTHER" id="PTHR23232:SF133">
    <property type="entry name" value="RIKEN CDNA 1700020N01 GENE"/>
    <property type="match status" value="1"/>
</dbReference>
<dbReference type="PANTHER" id="PTHR23232">
    <property type="entry name" value="KRAB DOMAIN C2H2 ZINC FINGER"/>
    <property type="match status" value="1"/>
</dbReference>
<dbReference type="Ensembl" id="ENSRFET00010012277.1">
    <property type="protein sequence ID" value="ENSRFEP00010011212.1"/>
    <property type="gene ID" value="ENSRFEG00010007586.1"/>
</dbReference>
<dbReference type="GO" id="GO:0006355">
    <property type="term" value="P:regulation of DNA-templated transcription"/>
    <property type="evidence" value="ECO:0007669"/>
    <property type="project" value="InterPro"/>
</dbReference>
<sequence>VAGEGTDLLTFENGAVYFSREEWCLLNLTQRSLYRDVMLENSALTVSLGMSLTRSPSKLTEEPWVPSIMDMTLVSRAEAKRGPSLVSGAGGCLSFSDGLIVHWVCWSTLGEAVHVQECGKFFKYNHSCRLYTYSQCGKAHVTCSGLYQHWKVHTGKRSYACSL</sequence>
<dbReference type="SUPFAM" id="SSF109640">
    <property type="entry name" value="KRAB domain (Kruppel-associated box)"/>
    <property type="match status" value="1"/>
</dbReference>
<reference evidence="8" key="4">
    <citation type="submission" date="2025-08" db="UniProtKB">
        <authorList>
            <consortium name="Ensembl"/>
        </authorList>
    </citation>
    <scope>IDENTIFICATION</scope>
</reference>
<reference evidence="8 9" key="2">
    <citation type="journal article" date="2018" name="Annu Rev Anim Biosci">
        <title>Bat Biology, Genomes, and the Bat1K Project: To Generate Chromosome-Level Genomes for All Living Bat Species.</title>
        <authorList>
            <person name="Teeling E.C."/>
            <person name="Vernes S.C."/>
            <person name="Davalos L.M."/>
            <person name="Ray D.A."/>
            <person name="Gilbert M.T.P."/>
            <person name="Myers E."/>
        </authorList>
    </citation>
    <scope>NUCLEOTIDE SEQUENCE</scope>
</reference>
<evidence type="ECO:0000259" key="6">
    <source>
        <dbReference type="PROSITE" id="PS50157"/>
    </source>
</evidence>
<dbReference type="PROSITE" id="PS50805">
    <property type="entry name" value="KRAB"/>
    <property type="match status" value="1"/>
</dbReference>
<dbReference type="InterPro" id="IPR036236">
    <property type="entry name" value="Znf_C2H2_sf"/>
</dbReference>
<dbReference type="InParanoid" id="A0A671EL96"/>
<dbReference type="PROSITE" id="PS50157">
    <property type="entry name" value="ZINC_FINGER_C2H2_2"/>
    <property type="match status" value="1"/>
</dbReference>
<dbReference type="Proteomes" id="UP000472240">
    <property type="component" value="Chromosome 15"/>
</dbReference>
<reference evidence="8 9" key="1">
    <citation type="journal article" date="2015" name="Annu Rev Anim Biosci">
        <title>The Genome 10K Project: a way forward.</title>
        <authorList>
            <person name="Koepfli K.P."/>
            <person name="Paten B."/>
            <person name="O'Brien S.J."/>
            <person name="Koepfli K.P."/>
            <person name="Paten B."/>
            <person name="Antunes A."/>
            <person name="Belov K."/>
            <person name="Bustamante C."/>
            <person name="Castoe T.A."/>
            <person name="Clawson H."/>
            <person name="Crawford A.J."/>
            <person name="Diekhans M."/>
            <person name="Distel D."/>
            <person name="Durbin R."/>
            <person name="Earl D."/>
            <person name="Fujita M.K."/>
            <person name="Gamble T."/>
            <person name="Georges A."/>
            <person name="Gemmell N."/>
            <person name="Gilbert M.T."/>
            <person name="Graves J.M."/>
            <person name="Green R.E."/>
            <person name="Hickey G."/>
            <person name="Jarvis E.D."/>
            <person name="Johnson W."/>
            <person name="Komissarov A."/>
            <person name="Korf I."/>
            <person name="Kuhn R."/>
            <person name="Larkin D.M."/>
            <person name="Lewin H."/>
            <person name="Lopez J.V."/>
            <person name="Ma J."/>
            <person name="Marques-Bonet T."/>
            <person name="Miller W."/>
            <person name="Murphy R."/>
            <person name="Pevzner P."/>
            <person name="Shapiro B."/>
            <person name="Steiner C."/>
            <person name="Tamazian G."/>
            <person name="Venkatesh B."/>
            <person name="Wang J."/>
            <person name="Wayne R."/>
            <person name="Wiley E."/>
            <person name="Yang H."/>
            <person name="Zhang G."/>
            <person name="Haussler D."/>
            <person name="Ryder O."/>
            <person name="O'Brien S.J."/>
        </authorList>
    </citation>
    <scope>NUCLEOTIDE SEQUENCE</scope>
</reference>
<keyword evidence="1" id="KW-0479">Metal-binding</keyword>
<evidence type="ECO:0000259" key="7">
    <source>
        <dbReference type="PROSITE" id="PS50805"/>
    </source>
</evidence>
<reference evidence="9" key="3">
    <citation type="submission" date="2018-12" db="EMBL/GenBank/DDBJ databases">
        <title>G10K-VGP greater horseshoe bat female genome, primary haplotype.</title>
        <authorList>
            <person name="Teeling E."/>
            <person name="Myers G."/>
            <person name="Vernes S."/>
            <person name="Pippel M."/>
            <person name="Winkler S."/>
            <person name="Fedrigo O."/>
            <person name="Rhie A."/>
            <person name="Koren S."/>
            <person name="Phillippy A."/>
            <person name="Lewin H."/>
            <person name="Damas J."/>
            <person name="Howe K."/>
            <person name="Mountcastle J."/>
            <person name="Jarvis E.D."/>
        </authorList>
    </citation>
    <scope>NUCLEOTIDE SEQUENCE [LARGE SCALE GENOMIC DNA]</scope>
</reference>
<evidence type="ECO:0000313" key="8">
    <source>
        <dbReference type="Ensembl" id="ENSRFEP00010011212.1"/>
    </source>
</evidence>
<evidence type="ECO:0000256" key="1">
    <source>
        <dbReference type="ARBA" id="ARBA00022723"/>
    </source>
</evidence>
<dbReference type="Gene3D" id="3.30.160.60">
    <property type="entry name" value="Classic Zinc Finger"/>
    <property type="match status" value="1"/>
</dbReference>
<accession>A0A671EL96</accession>
<dbReference type="CDD" id="cd07765">
    <property type="entry name" value="KRAB_A-box"/>
    <property type="match status" value="1"/>
</dbReference>
<dbReference type="GeneTree" id="ENSGT00940000163291"/>
<evidence type="ECO:0008006" key="10">
    <source>
        <dbReference type="Google" id="ProtNLM"/>
    </source>
</evidence>
<dbReference type="InterPro" id="IPR050169">
    <property type="entry name" value="Krueppel_C2H2_ZnF"/>
</dbReference>
<dbReference type="SMART" id="SM00349">
    <property type="entry name" value="KRAB"/>
    <property type="match status" value="1"/>
</dbReference>
<keyword evidence="2" id="KW-0677">Repeat</keyword>
<organism evidence="8 9">
    <name type="scientific">Rhinolophus ferrumequinum</name>
    <name type="common">Greater horseshoe bat</name>
    <dbReference type="NCBI Taxonomy" id="59479"/>
    <lineage>
        <taxon>Eukaryota</taxon>
        <taxon>Metazoa</taxon>
        <taxon>Chordata</taxon>
        <taxon>Craniata</taxon>
        <taxon>Vertebrata</taxon>
        <taxon>Euteleostomi</taxon>
        <taxon>Mammalia</taxon>
        <taxon>Eutheria</taxon>
        <taxon>Laurasiatheria</taxon>
        <taxon>Chiroptera</taxon>
        <taxon>Yinpterochiroptera</taxon>
        <taxon>Rhinolophoidea</taxon>
        <taxon>Rhinolophidae</taxon>
        <taxon>Rhinolophinae</taxon>
        <taxon>Rhinolophus</taxon>
    </lineage>
</organism>
<name>A0A671EL96_RHIFE</name>
<dbReference type="SUPFAM" id="SSF57667">
    <property type="entry name" value="beta-beta-alpha zinc fingers"/>
    <property type="match status" value="1"/>
</dbReference>
<dbReference type="Pfam" id="PF01352">
    <property type="entry name" value="KRAB"/>
    <property type="match status" value="1"/>
</dbReference>
<evidence type="ECO:0000256" key="2">
    <source>
        <dbReference type="ARBA" id="ARBA00022737"/>
    </source>
</evidence>
<evidence type="ECO:0000256" key="3">
    <source>
        <dbReference type="ARBA" id="ARBA00022771"/>
    </source>
</evidence>
<dbReference type="OMA" id="CCRTEDV"/>
<proteinExistence type="predicted"/>
<evidence type="ECO:0000256" key="5">
    <source>
        <dbReference type="PROSITE-ProRule" id="PRU00042"/>
    </source>
</evidence>
<protein>
    <recommendedName>
        <fullName evidence="10">KRAB domain-containing protein</fullName>
    </recommendedName>
</protein>
<dbReference type="InterPro" id="IPR001909">
    <property type="entry name" value="KRAB"/>
</dbReference>
<dbReference type="Gene3D" id="6.10.140.140">
    <property type="match status" value="1"/>
</dbReference>
<reference evidence="8" key="5">
    <citation type="submission" date="2025-09" db="UniProtKB">
        <authorList>
            <consortium name="Ensembl"/>
        </authorList>
    </citation>
    <scope>IDENTIFICATION</scope>
</reference>
<keyword evidence="3 5" id="KW-0863">Zinc-finger</keyword>
<evidence type="ECO:0000313" key="9">
    <source>
        <dbReference type="Proteomes" id="UP000472240"/>
    </source>
</evidence>
<dbReference type="InterPro" id="IPR013087">
    <property type="entry name" value="Znf_C2H2_type"/>
</dbReference>
<dbReference type="AlphaFoldDB" id="A0A671EL96"/>